<dbReference type="AlphaFoldDB" id="A0A6H2A090"/>
<dbReference type="InterPro" id="IPR015947">
    <property type="entry name" value="PUA-like_sf"/>
</dbReference>
<evidence type="ECO:0008006" key="3">
    <source>
        <dbReference type="Google" id="ProtNLM"/>
    </source>
</evidence>
<dbReference type="Gene3D" id="2.30.130.30">
    <property type="entry name" value="Hypothetical protein"/>
    <property type="match status" value="1"/>
</dbReference>
<accession>A0A6H2A090</accession>
<name>A0A6H2A090_9ZZZZ</name>
<reference evidence="1" key="1">
    <citation type="submission" date="2020-03" db="EMBL/GenBank/DDBJ databases">
        <title>The deep terrestrial virosphere.</title>
        <authorList>
            <person name="Holmfeldt K."/>
            <person name="Nilsson E."/>
            <person name="Simone D."/>
            <person name="Lopez-Fernandez M."/>
            <person name="Wu X."/>
            <person name="de Brujin I."/>
            <person name="Lundin D."/>
            <person name="Andersson A."/>
            <person name="Bertilsson S."/>
            <person name="Dopson M."/>
        </authorList>
    </citation>
    <scope>NUCLEOTIDE SEQUENCE</scope>
    <source>
        <strain evidence="1">TM448A03242</strain>
        <strain evidence="2">TM448B04283</strain>
    </source>
</reference>
<protein>
    <recommendedName>
        <fullName evidence="3">ASCH domain-containing protein</fullName>
    </recommendedName>
</protein>
<dbReference type="EMBL" id="MT144395">
    <property type="protein sequence ID" value="QJA53122.1"/>
    <property type="molecule type" value="Genomic_DNA"/>
</dbReference>
<dbReference type="EMBL" id="MT145067">
    <property type="protein sequence ID" value="QJI03198.1"/>
    <property type="molecule type" value="Genomic_DNA"/>
</dbReference>
<proteinExistence type="predicted"/>
<evidence type="ECO:0000313" key="2">
    <source>
        <dbReference type="EMBL" id="QJI03198.1"/>
    </source>
</evidence>
<gene>
    <name evidence="1" type="ORF">TM448A03242_0009</name>
    <name evidence="2" type="ORF">TM448B04283_0002</name>
</gene>
<sequence length="150" mass="17043">MKALSIKQPWAWLICSGYKDIENRDWFIGRRVASGAVNFTMSLPQRIYVHAGKQVDEDIPIDMIDLIDSRLSLEAKRIFWEMADDTGFQPFLGAIIGEVDITGCVTESESPWFVGKYGFTLANPVLYEKTIPYRGQLGFFEVNLAEKAKQ</sequence>
<evidence type="ECO:0000313" key="1">
    <source>
        <dbReference type="EMBL" id="QJA53122.1"/>
    </source>
</evidence>
<dbReference type="SUPFAM" id="SSF88697">
    <property type="entry name" value="PUA domain-like"/>
    <property type="match status" value="1"/>
</dbReference>
<organism evidence="1">
    <name type="scientific">viral metagenome</name>
    <dbReference type="NCBI Taxonomy" id="1070528"/>
    <lineage>
        <taxon>unclassified sequences</taxon>
        <taxon>metagenomes</taxon>
        <taxon>organismal metagenomes</taxon>
    </lineage>
</organism>